<feature type="region of interest" description="Disordered" evidence="2">
    <location>
        <begin position="1"/>
        <end position="26"/>
    </location>
</feature>
<dbReference type="GO" id="GO:0006888">
    <property type="term" value="P:endoplasmic reticulum to Golgi vesicle-mediated transport"/>
    <property type="evidence" value="ECO:0007669"/>
    <property type="project" value="UniProtKB-UniRule"/>
</dbReference>
<sequence>MPFKTAAERHITGGSTTALTPGSLSSLKNTRDDHRAALPTSTSFQISIVFSTLSSSGLINVPHMPLWGHRDLPGELPGGAIRNGVERKYAWLHFGFASISNRSDRSSIRMALEWVVLGYTAGAEAIMLLFLTLPGLGGLRRGLLTVVRSALKPLLSVVPFCLFLLADIYWKYEMRPTCEQEHSCTPSEHLRHDKSILKSQRNAILIASALLLYWLLFSVTSLLGRIDQQNQRIENLKRSE</sequence>
<dbReference type="AlphaFoldDB" id="A0A426YSN4"/>
<keyword evidence="1" id="KW-0256">Endoplasmic reticulum</keyword>
<feature type="transmembrane region" description="Helical" evidence="1">
    <location>
        <begin position="203"/>
        <end position="223"/>
    </location>
</feature>
<dbReference type="GO" id="GO:0070973">
    <property type="term" value="P:protein localization to endoplasmic reticulum exit site"/>
    <property type="evidence" value="ECO:0007669"/>
    <property type="project" value="UniProtKB-UniRule"/>
</dbReference>
<keyword evidence="1" id="KW-0812">Transmembrane</keyword>
<dbReference type="PANTHER" id="PTHR12701:SF12">
    <property type="entry name" value="ENDOPLASMIC RETICULUM TRANSMEMBRANE PROTEIN"/>
    <property type="match status" value="1"/>
</dbReference>
<evidence type="ECO:0000256" key="2">
    <source>
        <dbReference type="SAM" id="MobiDB-lite"/>
    </source>
</evidence>
<comment type="similarity">
    <text evidence="1">Belongs to the BCAP29/BCAP31 family.</text>
</comment>
<accession>A0A426YSN4</accession>
<feature type="transmembrane region" description="Helical" evidence="1">
    <location>
        <begin position="111"/>
        <end position="133"/>
    </location>
</feature>
<proteinExistence type="inferred from homology"/>
<dbReference type="GO" id="GO:0006886">
    <property type="term" value="P:intracellular protein transport"/>
    <property type="evidence" value="ECO:0007669"/>
    <property type="project" value="UniProtKB-UniRule"/>
</dbReference>
<evidence type="ECO:0000256" key="1">
    <source>
        <dbReference type="RuleBase" id="RU367026"/>
    </source>
</evidence>
<keyword evidence="1" id="KW-1133">Transmembrane helix</keyword>
<comment type="function">
    <text evidence="1">May play a role in anterograde transport of membrane proteins from the endoplasmic reticulum to the Golgi.</text>
</comment>
<feature type="compositionally biased region" description="Basic and acidic residues" evidence="2">
    <location>
        <begin position="1"/>
        <end position="11"/>
    </location>
</feature>
<feature type="transmembrane region" description="Helical" evidence="1">
    <location>
        <begin position="153"/>
        <end position="170"/>
    </location>
</feature>
<name>A0A426YSN4_ENSVE</name>
<comment type="subcellular location">
    <subcellularLocation>
        <location evidence="1">Endoplasmic reticulum membrane</location>
        <topology evidence="1">Multi-pass membrane protein</topology>
    </subcellularLocation>
</comment>
<keyword evidence="1" id="KW-0472">Membrane</keyword>
<protein>
    <recommendedName>
        <fullName evidence="1">Endoplasmic reticulum transmembrane protein</fullName>
    </recommendedName>
</protein>
<dbReference type="GO" id="GO:0005789">
    <property type="term" value="C:endoplasmic reticulum membrane"/>
    <property type="evidence" value="ECO:0007669"/>
    <property type="project" value="UniProtKB-SubCell"/>
</dbReference>
<dbReference type="PANTHER" id="PTHR12701">
    <property type="entry name" value="BCR-ASSOCIATED PROTEIN, BAP"/>
    <property type="match status" value="1"/>
</dbReference>
<dbReference type="EMBL" id="AMZH03010438">
    <property type="protein sequence ID" value="RRT54753.1"/>
    <property type="molecule type" value="Genomic_DNA"/>
</dbReference>
<keyword evidence="1" id="KW-0813">Transport</keyword>
<organism evidence="3 4">
    <name type="scientific">Ensete ventricosum</name>
    <name type="common">Abyssinian banana</name>
    <name type="synonym">Musa ensete</name>
    <dbReference type="NCBI Taxonomy" id="4639"/>
    <lineage>
        <taxon>Eukaryota</taxon>
        <taxon>Viridiplantae</taxon>
        <taxon>Streptophyta</taxon>
        <taxon>Embryophyta</taxon>
        <taxon>Tracheophyta</taxon>
        <taxon>Spermatophyta</taxon>
        <taxon>Magnoliopsida</taxon>
        <taxon>Liliopsida</taxon>
        <taxon>Zingiberales</taxon>
        <taxon>Musaceae</taxon>
        <taxon>Ensete</taxon>
    </lineage>
</organism>
<gene>
    <name evidence="3" type="ORF">B296_00039034</name>
</gene>
<evidence type="ECO:0000313" key="4">
    <source>
        <dbReference type="Proteomes" id="UP000287651"/>
    </source>
</evidence>
<keyword evidence="1" id="KW-0931">ER-Golgi transport</keyword>
<dbReference type="Proteomes" id="UP000287651">
    <property type="component" value="Unassembled WGS sequence"/>
</dbReference>
<dbReference type="InterPro" id="IPR008417">
    <property type="entry name" value="BAP29/BAP31"/>
</dbReference>
<reference evidence="3 4" key="1">
    <citation type="journal article" date="2014" name="Agronomy (Basel)">
        <title>A Draft Genome Sequence for Ensete ventricosum, the Drought-Tolerant Tree Against Hunger.</title>
        <authorList>
            <person name="Harrison J."/>
            <person name="Moore K.A."/>
            <person name="Paszkiewicz K."/>
            <person name="Jones T."/>
            <person name="Grant M."/>
            <person name="Ambacheew D."/>
            <person name="Muzemil S."/>
            <person name="Studholme D.J."/>
        </authorList>
    </citation>
    <scope>NUCLEOTIDE SEQUENCE [LARGE SCALE GENOMIC DNA]</scope>
</reference>
<evidence type="ECO:0000313" key="3">
    <source>
        <dbReference type="EMBL" id="RRT54753.1"/>
    </source>
</evidence>
<comment type="caution">
    <text evidence="3">The sequence shown here is derived from an EMBL/GenBank/DDBJ whole genome shotgun (WGS) entry which is preliminary data.</text>
</comment>
<keyword evidence="1" id="KW-0653">Protein transport</keyword>
<feature type="compositionally biased region" description="Polar residues" evidence="2">
    <location>
        <begin position="13"/>
        <end position="26"/>
    </location>
</feature>